<feature type="transmembrane region" description="Helical" evidence="7">
    <location>
        <begin position="96"/>
        <end position="122"/>
    </location>
</feature>
<gene>
    <name evidence="10" type="ORF">IAB07_02345</name>
</gene>
<dbReference type="GO" id="GO:0008381">
    <property type="term" value="F:mechanosensitive monoatomic ion channel activity"/>
    <property type="evidence" value="ECO:0007669"/>
    <property type="project" value="InterPro"/>
</dbReference>
<dbReference type="Gene3D" id="2.30.30.60">
    <property type="match status" value="1"/>
</dbReference>
<dbReference type="PROSITE" id="PS01246">
    <property type="entry name" value="UPF0003"/>
    <property type="match status" value="1"/>
</dbReference>
<evidence type="ECO:0000256" key="1">
    <source>
        <dbReference type="ARBA" id="ARBA00004651"/>
    </source>
</evidence>
<feature type="domain" description="Mechanosensitive ion channel MscS" evidence="8">
    <location>
        <begin position="110"/>
        <end position="175"/>
    </location>
</feature>
<dbReference type="SUPFAM" id="SSF82861">
    <property type="entry name" value="Mechanosensitive channel protein MscS (YggB), transmembrane region"/>
    <property type="match status" value="1"/>
</dbReference>
<keyword evidence="4 7" id="KW-0812">Transmembrane</keyword>
<feature type="domain" description="Mechanosensitive ion channel MscS C-terminal" evidence="9">
    <location>
        <begin position="183"/>
        <end position="264"/>
    </location>
</feature>
<dbReference type="InterPro" id="IPR049278">
    <property type="entry name" value="MS_channel_C"/>
</dbReference>
<dbReference type="Proteomes" id="UP000824145">
    <property type="component" value="Unassembled WGS sequence"/>
</dbReference>
<sequence>MYLLSAIDWEGVLNTIWNWITTEGLKVVIGGIILFVVFKLTNLLIKKLNKRLEKKNVDKTLRVVVLPWVGRIIKFIAFCVYIGYLGFETSSISAAIASLGVTVGLALQGSLSNLAAGIVILVTRPFRVGDKISSESATGIVENITIMYTYINTSTNELVCIPNSDLTSDKLTNFTAKPTRRLDLNFGVAYTKDYKRAKDVILSCVAENGKCLEDPAPAVVLAEQAASSLVFTLKVWTKTEDYDDVKADLMERVTDALIAANVEIPYNQLDVHIK</sequence>
<dbReference type="InterPro" id="IPR010920">
    <property type="entry name" value="LSM_dom_sf"/>
</dbReference>
<feature type="transmembrane region" description="Helical" evidence="7">
    <location>
        <begin position="65"/>
        <end position="84"/>
    </location>
</feature>
<dbReference type="InterPro" id="IPR023408">
    <property type="entry name" value="MscS_beta-dom_sf"/>
</dbReference>
<comment type="caution">
    <text evidence="10">The sequence shown here is derived from an EMBL/GenBank/DDBJ whole genome shotgun (WGS) entry which is preliminary data.</text>
</comment>
<dbReference type="PANTHER" id="PTHR30221">
    <property type="entry name" value="SMALL-CONDUCTANCE MECHANOSENSITIVE CHANNEL"/>
    <property type="match status" value="1"/>
</dbReference>
<evidence type="ECO:0000259" key="8">
    <source>
        <dbReference type="Pfam" id="PF00924"/>
    </source>
</evidence>
<keyword evidence="6 7" id="KW-0472">Membrane</keyword>
<reference evidence="10" key="1">
    <citation type="submission" date="2020-10" db="EMBL/GenBank/DDBJ databases">
        <authorList>
            <person name="Gilroy R."/>
        </authorList>
    </citation>
    <scope>NUCLEOTIDE SEQUENCE</scope>
    <source>
        <strain evidence="10">9366</strain>
    </source>
</reference>
<evidence type="ECO:0000313" key="10">
    <source>
        <dbReference type="EMBL" id="HIU62592.1"/>
    </source>
</evidence>
<evidence type="ECO:0000256" key="4">
    <source>
        <dbReference type="ARBA" id="ARBA00022692"/>
    </source>
</evidence>
<comment type="similarity">
    <text evidence="2">Belongs to the MscS (TC 1.A.23) family.</text>
</comment>
<dbReference type="InterPro" id="IPR006685">
    <property type="entry name" value="MscS_channel_2nd"/>
</dbReference>
<name>A0A9D1MM35_9FIRM</name>
<dbReference type="Pfam" id="PF00924">
    <property type="entry name" value="MS_channel_2nd"/>
    <property type="match status" value="1"/>
</dbReference>
<dbReference type="SUPFAM" id="SSF50182">
    <property type="entry name" value="Sm-like ribonucleoproteins"/>
    <property type="match status" value="1"/>
</dbReference>
<dbReference type="PANTHER" id="PTHR30221:SF1">
    <property type="entry name" value="SMALL-CONDUCTANCE MECHANOSENSITIVE CHANNEL"/>
    <property type="match status" value="1"/>
</dbReference>
<evidence type="ECO:0000256" key="5">
    <source>
        <dbReference type="ARBA" id="ARBA00022989"/>
    </source>
</evidence>
<keyword evidence="5 7" id="KW-1133">Transmembrane helix</keyword>
<reference evidence="10" key="2">
    <citation type="journal article" date="2021" name="PeerJ">
        <title>Extensive microbial diversity within the chicken gut microbiome revealed by metagenomics and culture.</title>
        <authorList>
            <person name="Gilroy R."/>
            <person name="Ravi A."/>
            <person name="Getino M."/>
            <person name="Pursley I."/>
            <person name="Horton D.L."/>
            <person name="Alikhan N.F."/>
            <person name="Baker D."/>
            <person name="Gharbi K."/>
            <person name="Hall N."/>
            <person name="Watson M."/>
            <person name="Adriaenssens E.M."/>
            <person name="Foster-Nyarko E."/>
            <person name="Jarju S."/>
            <person name="Secka A."/>
            <person name="Antonio M."/>
            <person name="Oren A."/>
            <person name="Chaudhuri R.R."/>
            <person name="La Ragione R."/>
            <person name="Hildebrand F."/>
            <person name="Pallen M.J."/>
        </authorList>
    </citation>
    <scope>NUCLEOTIDE SEQUENCE</scope>
    <source>
        <strain evidence="10">9366</strain>
    </source>
</reference>
<evidence type="ECO:0000256" key="6">
    <source>
        <dbReference type="ARBA" id="ARBA00023136"/>
    </source>
</evidence>
<dbReference type="InterPro" id="IPR006686">
    <property type="entry name" value="MscS_channel_CS"/>
</dbReference>
<dbReference type="GO" id="GO:0005886">
    <property type="term" value="C:plasma membrane"/>
    <property type="evidence" value="ECO:0007669"/>
    <property type="project" value="UniProtKB-SubCell"/>
</dbReference>
<dbReference type="InterPro" id="IPR011066">
    <property type="entry name" value="MscS_channel_C_sf"/>
</dbReference>
<protein>
    <submittedName>
        <fullName evidence="10">Mechanosensitive ion channel family protein</fullName>
    </submittedName>
</protein>
<dbReference type="InterPro" id="IPR045275">
    <property type="entry name" value="MscS_archaea/bacteria_type"/>
</dbReference>
<dbReference type="SUPFAM" id="SSF82689">
    <property type="entry name" value="Mechanosensitive channel protein MscS (YggB), C-terminal domain"/>
    <property type="match status" value="1"/>
</dbReference>
<evidence type="ECO:0000256" key="3">
    <source>
        <dbReference type="ARBA" id="ARBA00022475"/>
    </source>
</evidence>
<evidence type="ECO:0000259" key="9">
    <source>
        <dbReference type="Pfam" id="PF21082"/>
    </source>
</evidence>
<evidence type="ECO:0000256" key="7">
    <source>
        <dbReference type="SAM" id="Phobius"/>
    </source>
</evidence>
<comment type="subcellular location">
    <subcellularLocation>
        <location evidence="1">Cell membrane</location>
        <topology evidence="1">Multi-pass membrane protein</topology>
    </subcellularLocation>
</comment>
<dbReference type="EMBL" id="DVNJ01000011">
    <property type="protein sequence ID" value="HIU62592.1"/>
    <property type="molecule type" value="Genomic_DNA"/>
</dbReference>
<evidence type="ECO:0000313" key="11">
    <source>
        <dbReference type="Proteomes" id="UP000824145"/>
    </source>
</evidence>
<dbReference type="InterPro" id="IPR011014">
    <property type="entry name" value="MscS_channel_TM-2"/>
</dbReference>
<dbReference type="Pfam" id="PF21082">
    <property type="entry name" value="MS_channel_3rd"/>
    <property type="match status" value="1"/>
</dbReference>
<keyword evidence="3" id="KW-1003">Cell membrane</keyword>
<evidence type="ECO:0000256" key="2">
    <source>
        <dbReference type="ARBA" id="ARBA00008017"/>
    </source>
</evidence>
<organism evidence="10 11">
    <name type="scientific">Candidatus Caccalectryoclostridium excrementigallinarum</name>
    <dbReference type="NCBI Taxonomy" id="2840710"/>
    <lineage>
        <taxon>Bacteria</taxon>
        <taxon>Bacillati</taxon>
        <taxon>Bacillota</taxon>
        <taxon>Clostridia</taxon>
        <taxon>Christensenellales</taxon>
        <taxon>Christensenellaceae</taxon>
        <taxon>Christensenellaceae incertae sedis</taxon>
        <taxon>Candidatus Caccalectryoclostridium</taxon>
    </lineage>
</organism>
<dbReference type="AlphaFoldDB" id="A0A9D1MM35"/>
<accession>A0A9D1MM35</accession>
<dbReference type="Gene3D" id="3.30.70.100">
    <property type="match status" value="1"/>
</dbReference>
<dbReference type="Gene3D" id="1.10.287.1260">
    <property type="match status" value="1"/>
</dbReference>
<proteinExistence type="inferred from homology"/>